<reference evidence="1 2" key="1">
    <citation type="submission" date="2023-01" db="EMBL/GenBank/DDBJ databases">
        <title>Analysis of 21 Apiospora genomes using comparative genomics revels a genus with tremendous synthesis potential of carbohydrate active enzymes and secondary metabolites.</title>
        <authorList>
            <person name="Sorensen T."/>
        </authorList>
    </citation>
    <scope>NUCLEOTIDE SEQUENCE [LARGE SCALE GENOMIC DNA]</scope>
    <source>
        <strain evidence="1 2">CBS 20057</strain>
    </source>
</reference>
<dbReference type="Proteomes" id="UP001396898">
    <property type="component" value="Unassembled WGS sequence"/>
</dbReference>
<proteinExistence type="predicted"/>
<keyword evidence="2" id="KW-1185">Reference proteome</keyword>
<name>A0ABR1RB99_9PEZI</name>
<evidence type="ECO:0000313" key="2">
    <source>
        <dbReference type="Proteomes" id="UP001396898"/>
    </source>
</evidence>
<protein>
    <submittedName>
        <fullName evidence="1">Uncharacterized protein</fullName>
    </submittedName>
</protein>
<sequence length="72" mass="7543">MAPATLLGFMDMEGQSTKKDPVMTTNISDKMAAANQVHTKCAVDACKALEGTLANKMGSTSDKIAVNATIPR</sequence>
<evidence type="ECO:0000313" key="1">
    <source>
        <dbReference type="EMBL" id="KAK8006562.1"/>
    </source>
</evidence>
<dbReference type="EMBL" id="JAQQWI010000017">
    <property type="protein sequence ID" value="KAK8006562.1"/>
    <property type="molecule type" value="Genomic_DNA"/>
</dbReference>
<accession>A0ABR1RB99</accession>
<comment type="caution">
    <text evidence="1">The sequence shown here is derived from an EMBL/GenBank/DDBJ whole genome shotgun (WGS) entry which is preliminary data.</text>
</comment>
<gene>
    <name evidence="1" type="ORF">PG991_012859</name>
</gene>
<organism evidence="1 2">
    <name type="scientific">Apiospora marii</name>
    <dbReference type="NCBI Taxonomy" id="335849"/>
    <lineage>
        <taxon>Eukaryota</taxon>
        <taxon>Fungi</taxon>
        <taxon>Dikarya</taxon>
        <taxon>Ascomycota</taxon>
        <taxon>Pezizomycotina</taxon>
        <taxon>Sordariomycetes</taxon>
        <taxon>Xylariomycetidae</taxon>
        <taxon>Amphisphaeriales</taxon>
        <taxon>Apiosporaceae</taxon>
        <taxon>Apiospora</taxon>
    </lineage>
</organism>